<feature type="compositionally biased region" description="Polar residues" evidence="1">
    <location>
        <begin position="171"/>
        <end position="180"/>
    </location>
</feature>
<comment type="caution">
    <text evidence="3">The sequence shown here is derived from an EMBL/GenBank/DDBJ whole genome shotgun (WGS) entry which is preliminary data.</text>
</comment>
<organism evidence="3 4">
    <name type="scientific">Arthrobotrys musiformis</name>
    <dbReference type="NCBI Taxonomy" id="47236"/>
    <lineage>
        <taxon>Eukaryota</taxon>
        <taxon>Fungi</taxon>
        <taxon>Dikarya</taxon>
        <taxon>Ascomycota</taxon>
        <taxon>Pezizomycotina</taxon>
        <taxon>Orbiliomycetes</taxon>
        <taxon>Orbiliales</taxon>
        <taxon>Orbiliaceae</taxon>
        <taxon>Arthrobotrys</taxon>
    </lineage>
</organism>
<feature type="region of interest" description="Disordered" evidence="1">
    <location>
        <begin position="218"/>
        <end position="390"/>
    </location>
</feature>
<dbReference type="AlphaFoldDB" id="A0AAV9W5I5"/>
<dbReference type="InterPro" id="IPR046520">
    <property type="entry name" value="DUF6697"/>
</dbReference>
<sequence>MRSPTNRPIPTGPALDRKSPSSYHTKERNRMQERERRQYVYRGPHESPTQIDRDSYGTYPNNVIVVRPRFPRLAAGDSRGENREPAAPRLRSPDGDVVMKDVAVGASDPFDLSELLKDKPAPVASKELQDSACQDGLSSHSLIYSAAKGGEGHGRPQGRDLEKPEARDHGTSTCMVSITTPKPEPKQGHPGLGVAPALAALDDRDIEILVSRIVGGIRDQLVEVKTEKPDPPLKQEKQEKPAEESPKKKKQQQNARTSPARRGATVPSLPAEQQSAGESSRPTARKRLRRSITRSKTASSDEEEEDDDDEGAFQRKRKRVSITPAAPKARQTQQRSPTYDDHYGGQEEEEEGEVTSSQGKKLADLHFRKRKRIETPATEGEQKTRLPSVAFSTSTSKAAVGAVVPRLRHADQLPDTFWFQRYYNRLSSKTDKPDIPAGRQKMFNRMMISHYLGGNARLTVSPISPSARISQVHRVGCIVAIKKEFVPIPINPGEVIVVSSLHNLEKQLPIGVTIFPVFLERGTAEWEYMGTYEFDVDKLFSGREASQLQDKNIIDFWLTRMFETREPATEGRQVVRKVVLNTMNLGWKRNSPAGKTRTPTLSNASVRSIAPQLVPDHLKSKRQVRSLTMRQVEKYFQDGMLRLNWNFLKPVGYDKVLCKKLSEAKWPTSKRSSEEGLWSGLRGKK</sequence>
<feature type="region of interest" description="Disordered" evidence="1">
    <location>
        <begin position="143"/>
        <end position="194"/>
    </location>
</feature>
<dbReference type="EMBL" id="JAVHJL010000006">
    <property type="protein sequence ID" value="KAK6501833.1"/>
    <property type="molecule type" value="Genomic_DNA"/>
</dbReference>
<feature type="compositionally biased region" description="Basic and acidic residues" evidence="1">
    <location>
        <begin position="15"/>
        <end position="38"/>
    </location>
</feature>
<evidence type="ECO:0000256" key="1">
    <source>
        <dbReference type="SAM" id="MobiDB-lite"/>
    </source>
</evidence>
<feature type="compositionally biased region" description="Basic residues" evidence="1">
    <location>
        <begin position="283"/>
        <end position="293"/>
    </location>
</feature>
<evidence type="ECO:0000313" key="4">
    <source>
        <dbReference type="Proteomes" id="UP001370758"/>
    </source>
</evidence>
<feature type="region of interest" description="Disordered" evidence="1">
    <location>
        <begin position="665"/>
        <end position="685"/>
    </location>
</feature>
<dbReference type="Pfam" id="PF20411">
    <property type="entry name" value="DUF6697"/>
    <property type="match status" value="1"/>
</dbReference>
<dbReference type="Proteomes" id="UP001370758">
    <property type="component" value="Unassembled WGS sequence"/>
</dbReference>
<proteinExistence type="predicted"/>
<feature type="compositionally biased region" description="Basic and acidic residues" evidence="1">
    <location>
        <begin position="150"/>
        <end position="170"/>
    </location>
</feature>
<feature type="compositionally biased region" description="Polar residues" evidence="1">
    <location>
        <begin position="271"/>
        <end position="282"/>
    </location>
</feature>
<feature type="domain" description="DUF6697" evidence="2">
    <location>
        <begin position="443"/>
        <end position="663"/>
    </location>
</feature>
<feature type="compositionally biased region" description="Basic and acidic residues" evidence="1">
    <location>
        <begin position="78"/>
        <end position="94"/>
    </location>
</feature>
<evidence type="ECO:0000313" key="3">
    <source>
        <dbReference type="EMBL" id="KAK6501833.1"/>
    </source>
</evidence>
<feature type="region of interest" description="Disordered" evidence="1">
    <location>
        <begin position="1"/>
        <end position="94"/>
    </location>
</feature>
<gene>
    <name evidence="3" type="ORF">TWF481_009655</name>
</gene>
<name>A0AAV9W5I5_9PEZI</name>
<protein>
    <recommendedName>
        <fullName evidence="2">DUF6697 domain-containing protein</fullName>
    </recommendedName>
</protein>
<evidence type="ECO:0000259" key="2">
    <source>
        <dbReference type="Pfam" id="PF20411"/>
    </source>
</evidence>
<accession>A0AAV9W5I5</accession>
<reference evidence="3 4" key="1">
    <citation type="submission" date="2023-08" db="EMBL/GenBank/DDBJ databases">
        <authorList>
            <person name="Palmer J.M."/>
        </authorList>
    </citation>
    <scope>NUCLEOTIDE SEQUENCE [LARGE SCALE GENOMIC DNA]</scope>
    <source>
        <strain evidence="3 4">TWF481</strain>
    </source>
</reference>
<keyword evidence="4" id="KW-1185">Reference proteome</keyword>
<feature type="compositionally biased region" description="Acidic residues" evidence="1">
    <location>
        <begin position="300"/>
        <end position="311"/>
    </location>
</feature>
<feature type="compositionally biased region" description="Basic and acidic residues" evidence="1">
    <location>
        <begin position="220"/>
        <end position="246"/>
    </location>
</feature>